<evidence type="ECO:0000313" key="1">
    <source>
        <dbReference type="EMBL" id="CAF2150337.1"/>
    </source>
</evidence>
<accession>A0A816XT19</accession>
<dbReference type="AlphaFoldDB" id="A0A816XT19"/>
<name>A0A816XT19_BRANA</name>
<gene>
    <name evidence="1" type="ORF">DARMORV10_A01P18970.1</name>
</gene>
<sequence length="58" mass="6459">MISIVIMAELLVEYTTALAKLTVGILPRRQGDGNFIRIGNFSLYSFSKKKKLLLVLSS</sequence>
<dbReference type="Proteomes" id="UP001295469">
    <property type="component" value="Chromosome A01"/>
</dbReference>
<organism evidence="1">
    <name type="scientific">Brassica napus</name>
    <name type="common">Rape</name>
    <dbReference type="NCBI Taxonomy" id="3708"/>
    <lineage>
        <taxon>Eukaryota</taxon>
        <taxon>Viridiplantae</taxon>
        <taxon>Streptophyta</taxon>
        <taxon>Embryophyta</taxon>
        <taxon>Tracheophyta</taxon>
        <taxon>Spermatophyta</taxon>
        <taxon>Magnoliopsida</taxon>
        <taxon>eudicotyledons</taxon>
        <taxon>Gunneridae</taxon>
        <taxon>Pentapetalae</taxon>
        <taxon>rosids</taxon>
        <taxon>malvids</taxon>
        <taxon>Brassicales</taxon>
        <taxon>Brassicaceae</taxon>
        <taxon>Brassiceae</taxon>
        <taxon>Brassica</taxon>
    </lineage>
</organism>
<dbReference type="PANTHER" id="PTHR48189">
    <property type="entry name" value="BNAA10G07240D PROTEIN"/>
    <property type="match status" value="1"/>
</dbReference>
<reference evidence="1" key="1">
    <citation type="submission" date="2021-01" db="EMBL/GenBank/DDBJ databases">
        <authorList>
            <consortium name="Genoscope - CEA"/>
            <person name="William W."/>
        </authorList>
    </citation>
    <scope>NUCLEOTIDE SEQUENCE</scope>
</reference>
<dbReference type="PANTHER" id="PTHR48189:SF2">
    <property type="entry name" value="(RAPE) HYPOTHETICAL PROTEIN"/>
    <property type="match status" value="1"/>
</dbReference>
<dbReference type="EMBL" id="HG994355">
    <property type="protein sequence ID" value="CAF2150337.1"/>
    <property type="molecule type" value="Genomic_DNA"/>
</dbReference>
<protein>
    <submittedName>
        <fullName evidence="1">(rape) hypothetical protein</fullName>
    </submittedName>
</protein>
<proteinExistence type="predicted"/>